<comment type="similarity">
    <text evidence="2">Belongs to the TMEM198 family.</text>
</comment>
<dbReference type="EMBL" id="JAEPRC010000385">
    <property type="protein sequence ID" value="KAG2198555.1"/>
    <property type="molecule type" value="Genomic_DNA"/>
</dbReference>
<feature type="transmembrane region" description="Helical" evidence="8">
    <location>
        <begin position="179"/>
        <end position="199"/>
    </location>
</feature>
<feature type="transmembrane region" description="Helical" evidence="8">
    <location>
        <begin position="211"/>
        <end position="231"/>
    </location>
</feature>
<name>A0A8H7QVI2_9FUNG</name>
<evidence type="ECO:0000256" key="6">
    <source>
        <dbReference type="ARBA" id="ARBA00049737"/>
    </source>
</evidence>
<feature type="transmembrane region" description="Helical" evidence="8">
    <location>
        <begin position="260"/>
        <end position="283"/>
    </location>
</feature>
<feature type="transmembrane region" description="Helical" evidence="8">
    <location>
        <begin position="290"/>
        <end position="317"/>
    </location>
</feature>
<dbReference type="AlphaFoldDB" id="A0A8H7QVI2"/>
<dbReference type="PANTHER" id="PTHR31247">
    <property type="entry name" value="TRANSMEMBRANE PROTEIN 198 FAMILY MEMBER"/>
    <property type="match status" value="1"/>
</dbReference>
<dbReference type="OrthoDB" id="102260at2759"/>
<dbReference type="InterPro" id="IPR025256">
    <property type="entry name" value="TM7S3/TM198-like_dom"/>
</dbReference>
<evidence type="ECO:0000256" key="8">
    <source>
        <dbReference type="SAM" id="Phobius"/>
    </source>
</evidence>
<dbReference type="GO" id="GO:0005886">
    <property type="term" value="C:plasma membrane"/>
    <property type="evidence" value="ECO:0007669"/>
    <property type="project" value="TreeGrafter"/>
</dbReference>
<evidence type="ECO:0000256" key="3">
    <source>
        <dbReference type="ARBA" id="ARBA00022692"/>
    </source>
</evidence>
<feature type="signal peptide" evidence="9">
    <location>
        <begin position="1"/>
        <end position="18"/>
    </location>
</feature>
<evidence type="ECO:0000256" key="5">
    <source>
        <dbReference type="ARBA" id="ARBA00023136"/>
    </source>
</evidence>
<evidence type="ECO:0000259" key="10">
    <source>
        <dbReference type="Pfam" id="PF13886"/>
    </source>
</evidence>
<protein>
    <recommendedName>
        <fullName evidence="6">Transmembrane protein 198</fullName>
    </recommendedName>
</protein>
<feature type="chain" id="PRO_5034188036" description="Transmembrane protein 198" evidence="9">
    <location>
        <begin position="19"/>
        <end position="382"/>
    </location>
</feature>
<comment type="caution">
    <text evidence="11">The sequence shown here is derived from an EMBL/GenBank/DDBJ whole genome shotgun (WGS) entry which is preliminary data.</text>
</comment>
<evidence type="ECO:0000313" key="12">
    <source>
        <dbReference type="Proteomes" id="UP000650833"/>
    </source>
</evidence>
<dbReference type="PANTHER" id="PTHR31247:SF5">
    <property type="entry name" value="DUF4203 DOMAIN-CONTAINING PROTEIN"/>
    <property type="match status" value="1"/>
</dbReference>
<reference evidence="11" key="1">
    <citation type="submission" date="2020-12" db="EMBL/GenBank/DDBJ databases">
        <title>Metabolic potential, ecology and presence of endohyphal bacteria is reflected in genomic diversity of Mucoromycotina.</title>
        <authorList>
            <person name="Muszewska A."/>
            <person name="Okrasinska A."/>
            <person name="Steczkiewicz K."/>
            <person name="Drgas O."/>
            <person name="Orlowska M."/>
            <person name="Perlinska-Lenart U."/>
            <person name="Aleksandrzak-Piekarczyk T."/>
            <person name="Szatraj K."/>
            <person name="Zielenkiewicz U."/>
            <person name="Pilsyk S."/>
            <person name="Malc E."/>
            <person name="Mieczkowski P."/>
            <person name="Kruszewska J.S."/>
            <person name="Biernat P."/>
            <person name="Pawlowska J."/>
        </authorList>
    </citation>
    <scope>NUCLEOTIDE SEQUENCE</scope>
    <source>
        <strain evidence="11">CBS 226.32</strain>
    </source>
</reference>
<feature type="transmembrane region" description="Helical" evidence="8">
    <location>
        <begin position="337"/>
        <end position="357"/>
    </location>
</feature>
<dbReference type="InterPro" id="IPR040236">
    <property type="entry name" value="TMEM198"/>
</dbReference>
<gene>
    <name evidence="11" type="ORF">INT46_005521</name>
</gene>
<dbReference type="Pfam" id="PF13886">
    <property type="entry name" value="TM7S3_TM198"/>
    <property type="match status" value="1"/>
</dbReference>
<organism evidence="11 12">
    <name type="scientific">Mucor plumbeus</name>
    <dbReference type="NCBI Taxonomy" id="97098"/>
    <lineage>
        <taxon>Eukaryota</taxon>
        <taxon>Fungi</taxon>
        <taxon>Fungi incertae sedis</taxon>
        <taxon>Mucoromycota</taxon>
        <taxon>Mucoromycotina</taxon>
        <taxon>Mucoromycetes</taxon>
        <taxon>Mucorales</taxon>
        <taxon>Mucorineae</taxon>
        <taxon>Mucoraceae</taxon>
        <taxon>Mucor</taxon>
    </lineage>
</organism>
<keyword evidence="4 8" id="KW-1133">Transmembrane helix</keyword>
<evidence type="ECO:0000256" key="4">
    <source>
        <dbReference type="ARBA" id="ARBA00022989"/>
    </source>
</evidence>
<feature type="transmembrane region" description="Helical" evidence="8">
    <location>
        <begin position="147"/>
        <end position="172"/>
    </location>
</feature>
<keyword evidence="5 8" id="KW-0472">Membrane</keyword>
<dbReference type="Proteomes" id="UP000650833">
    <property type="component" value="Unassembled WGS sequence"/>
</dbReference>
<comment type="subcellular location">
    <subcellularLocation>
        <location evidence="1">Membrane</location>
        <topology evidence="1">Multi-pass membrane protein</topology>
    </subcellularLocation>
</comment>
<sequence length="382" mass="41952">MKLRVVLLLLLALTAVYAIVIRPQPTRTADGGAIIKRNQGLPTPAPKRFVKRDLEESLSLYENWANDCNSDSDNNAKVAVSDLNNLWQTVTSTVYCGNGNVKTVTKTVTATKSKTTTKSSGGSGGSSNGSKTACDDKCWSTYLWHTYGYGISVAQGFTGTVMMLIGIYFLIFGFSSFRGTLAAVGFVFFALMTWIGLVNNEPLYGYPHNEIVYTCVSVGLGLVGAFLFVFLFGISLYFIGGLAGLFLAVFILSWKENLVIQIAVARICFIVGMGVVFGILLILAESYLVIFCTAFIGSYLFMLGLDLFIHTGLINAFLSIFDGNKNHVNVYIIRTPVYVLLAFVIVLTLASFGWQYYWNIVSRKTQFGVHIEKKKPEGGEKK</sequence>
<keyword evidence="3 8" id="KW-0812">Transmembrane</keyword>
<evidence type="ECO:0000313" key="11">
    <source>
        <dbReference type="EMBL" id="KAG2198555.1"/>
    </source>
</evidence>
<keyword evidence="12" id="KW-1185">Reference proteome</keyword>
<feature type="region of interest" description="Disordered" evidence="7">
    <location>
        <begin position="112"/>
        <end position="132"/>
    </location>
</feature>
<feature type="transmembrane region" description="Helical" evidence="8">
    <location>
        <begin position="236"/>
        <end position="254"/>
    </location>
</feature>
<accession>A0A8H7QVI2</accession>
<evidence type="ECO:0000256" key="9">
    <source>
        <dbReference type="SAM" id="SignalP"/>
    </source>
</evidence>
<proteinExistence type="inferred from homology"/>
<evidence type="ECO:0000256" key="2">
    <source>
        <dbReference type="ARBA" id="ARBA00006244"/>
    </source>
</evidence>
<feature type="domain" description="TM7S3/TM198-like" evidence="10">
    <location>
        <begin position="159"/>
        <end position="356"/>
    </location>
</feature>
<keyword evidence="9" id="KW-0732">Signal</keyword>
<evidence type="ECO:0000256" key="1">
    <source>
        <dbReference type="ARBA" id="ARBA00004141"/>
    </source>
</evidence>
<evidence type="ECO:0000256" key="7">
    <source>
        <dbReference type="SAM" id="MobiDB-lite"/>
    </source>
</evidence>